<keyword evidence="1" id="KW-0472">Membrane</keyword>
<feature type="transmembrane region" description="Helical" evidence="1">
    <location>
        <begin position="824"/>
        <end position="843"/>
    </location>
</feature>
<feature type="transmembrane region" description="Helical" evidence="1">
    <location>
        <begin position="320"/>
        <end position="341"/>
    </location>
</feature>
<feature type="transmembrane region" description="Helical" evidence="1">
    <location>
        <begin position="196"/>
        <end position="219"/>
    </location>
</feature>
<feature type="transmembrane region" description="Helical" evidence="1">
    <location>
        <begin position="733"/>
        <end position="750"/>
    </location>
</feature>
<protein>
    <submittedName>
        <fullName evidence="2">DUF2339 domain-containing protein</fullName>
    </submittedName>
</protein>
<sequence>MMLVALVLIGLIMACAKLWHRAEALDARLSAVEMGALASPALPEPSTRPMVRTAYRSALETQTVWEPESVLNEVPESALPPVPLETVDILPVEPVAETPAPDCDVEPVEPYWPTPESREPGPRSFSFEDVFGRYLPIWAGGVTLAVAGFLIVKYSIDAGLLSPLVRVICGLLFGAGLIAVAELALRKDDLVRDARIRQALSGAGIATLYAAILVAANLYHLVGPMTAFMGLAVVTALAAILSMRFGAPSAVLGLVGGLAAPALVGAGSPNVPLLATYLALTVGGLCVLGRSQRWWWLGALAVTGGFGWGVLLIGGGLNDIAATLSVGALTLALAIAFPLLLTGGQARAFQLVSALAGCAQIAAIVATGGFAGLNWGLFALLSIALVWLSRREPRFADASLAGLATGLLLSIAWPSPAALPLAFVLGGGALIYGAPALWRLWRSEGRLGDAVQLAAIALGTVLVPIAQFWDQTGRATFVPLALLGAAIAGGAAAVGWRNTARIADARFAALALAGLGLSLLAAGLALPAWALAPATAVAAVAALLLARTSSDDRVEQGSYAFAFAALAFLLAQGGTDEVLRAVVPTDVPLTLSACIRWLVPAFAALGFARWSRGNGVRQLGQAYAVAFGYVAIAQLVPHQWQALIPAVLLAAFALAGIRAPVAALGAAALLSVGWALQPLGVWLAAASGALVGEPFVVTALPAAVDIAVRIVAPIPGLVFLLWRGGLPARVGEIGMLVTALLGMVALHAAWKHVFVIDAADMFIARGMAERTLWEMLLTAAGMLAWRAGSQRIAAGLGLAALLHFGWFSVLLHNPLWSQQAAGPWLVPAYATAFFAIWWSARIVDDAPAGRARDWARIMLILLLAASLLRQVFHGTLLSTGQTFQSEDICRSLLAIVLAIGFLQWGIRRGLRDWRIASLLLMLTAIGKVFLFDAAGLDGLLRIASFAALGFSLIGMGWLYSRYLPDAAGEAPLTDESYSADTVLADTRG</sequence>
<feature type="transmembrane region" description="Helical" evidence="1">
    <location>
        <begin position="164"/>
        <end position="184"/>
    </location>
</feature>
<evidence type="ECO:0000313" key="2">
    <source>
        <dbReference type="EMBL" id="ATY32588.1"/>
    </source>
</evidence>
<feature type="transmembrane region" description="Helical" evidence="1">
    <location>
        <begin position="348"/>
        <end position="366"/>
    </location>
</feature>
<feature type="transmembrane region" description="Helical" evidence="1">
    <location>
        <begin position="134"/>
        <end position="152"/>
    </location>
</feature>
<feature type="transmembrane region" description="Helical" evidence="1">
    <location>
        <begin position="642"/>
        <end position="672"/>
    </location>
</feature>
<evidence type="ECO:0000313" key="3">
    <source>
        <dbReference type="Proteomes" id="UP000229081"/>
    </source>
</evidence>
<dbReference type="AlphaFoldDB" id="A0A2K8MFC0"/>
<dbReference type="EMBL" id="CP024923">
    <property type="protein sequence ID" value="ATY32588.1"/>
    <property type="molecule type" value="Genomic_DNA"/>
</dbReference>
<gene>
    <name evidence="2" type="ORF">CVN68_11895</name>
</gene>
<organism evidence="2 3">
    <name type="scientific">Sphingomonas psychrotolerans</name>
    <dbReference type="NCBI Taxonomy" id="1327635"/>
    <lineage>
        <taxon>Bacteria</taxon>
        <taxon>Pseudomonadati</taxon>
        <taxon>Pseudomonadota</taxon>
        <taxon>Alphaproteobacteria</taxon>
        <taxon>Sphingomonadales</taxon>
        <taxon>Sphingomonadaceae</taxon>
        <taxon>Sphingomonas</taxon>
    </lineage>
</organism>
<dbReference type="KEGG" id="sphc:CVN68_11895"/>
<dbReference type="PIRSF" id="PIRSF035905">
    <property type="entry name" value="UCP035905_mp"/>
    <property type="match status" value="1"/>
</dbReference>
<reference evidence="2 3" key="1">
    <citation type="submission" date="2017-11" db="EMBL/GenBank/DDBJ databases">
        <title>Complete genome sequence of Sphingomonas sp. Strain Cra20, a psychrotolerant potential plant growth promoting rhizobacteria.</title>
        <authorList>
            <person name="Luo Y."/>
        </authorList>
    </citation>
    <scope>NUCLEOTIDE SEQUENCE [LARGE SCALE GENOMIC DNA]</scope>
    <source>
        <strain evidence="2 3">Cra20</strain>
    </source>
</reference>
<feature type="transmembrane region" description="Helical" evidence="1">
    <location>
        <begin position="942"/>
        <end position="959"/>
    </location>
</feature>
<feature type="transmembrane region" description="Helical" evidence="1">
    <location>
        <begin position="706"/>
        <end position="726"/>
    </location>
</feature>
<proteinExistence type="predicted"/>
<feature type="transmembrane region" description="Helical" evidence="1">
    <location>
        <begin position="450"/>
        <end position="469"/>
    </location>
</feature>
<dbReference type="Pfam" id="PF10101">
    <property type="entry name" value="DUF2339"/>
    <property type="match status" value="1"/>
</dbReference>
<feature type="transmembrane region" description="Helical" evidence="1">
    <location>
        <begin position="528"/>
        <end position="546"/>
    </location>
</feature>
<feature type="transmembrane region" description="Helical" evidence="1">
    <location>
        <begin position="271"/>
        <end position="288"/>
    </location>
</feature>
<feature type="transmembrane region" description="Helical" evidence="1">
    <location>
        <begin position="855"/>
        <end position="876"/>
    </location>
</feature>
<dbReference type="PANTHER" id="PTHR38434">
    <property type="entry name" value="BLL2549 PROTEIN"/>
    <property type="match status" value="1"/>
</dbReference>
<feature type="transmembrane region" description="Helical" evidence="1">
    <location>
        <begin position="619"/>
        <end position="636"/>
    </location>
</feature>
<accession>A0A2K8MFC0</accession>
<feature type="transmembrane region" description="Helical" evidence="1">
    <location>
        <begin position="679"/>
        <end position="700"/>
    </location>
</feature>
<keyword evidence="1" id="KW-1133">Transmembrane helix</keyword>
<dbReference type="InterPro" id="IPR019286">
    <property type="entry name" value="DUF2339_TM"/>
</dbReference>
<dbReference type="PANTHER" id="PTHR38434:SF1">
    <property type="entry name" value="BLL2549 PROTEIN"/>
    <property type="match status" value="1"/>
</dbReference>
<feature type="transmembrane region" description="Helical" evidence="1">
    <location>
        <begin position="419"/>
        <end position="438"/>
    </location>
</feature>
<dbReference type="InterPro" id="IPR014600">
    <property type="entry name" value="UCP035905_mem"/>
</dbReference>
<name>A0A2K8MFC0_9SPHN</name>
<feature type="transmembrane region" description="Helical" evidence="1">
    <location>
        <begin position="295"/>
        <end position="314"/>
    </location>
</feature>
<feature type="transmembrane region" description="Helical" evidence="1">
    <location>
        <begin position="792"/>
        <end position="812"/>
    </location>
</feature>
<dbReference type="Proteomes" id="UP000229081">
    <property type="component" value="Chromosome"/>
</dbReference>
<feature type="transmembrane region" description="Helical" evidence="1">
    <location>
        <begin position="918"/>
        <end position="936"/>
    </location>
</feature>
<feature type="transmembrane region" description="Helical" evidence="1">
    <location>
        <begin position="475"/>
        <end position="496"/>
    </location>
</feature>
<feature type="transmembrane region" description="Helical" evidence="1">
    <location>
        <begin position="888"/>
        <end position="906"/>
    </location>
</feature>
<feature type="transmembrane region" description="Helical" evidence="1">
    <location>
        <begin position="587"/>
        <end position="607"/>
    </location>
</feature>
<feature type="transmembrane region" description="Helical" evidence="1">
    <location>
        <begin position="231"/>
        <end position="259"/>
    </location>
</feature>
<keyword evidence="1" id="KW-0812">Transmembrane</keyword>
<evidence type="ECO:0000256" key="1">
    <source>
        <dbReference type="SAM" id="Phobius"/>
    </source>
</evidence>
<keyword evidence="3" id="KW-1185">Reference proteome</keyword>
<feature type="transmembrane region" description="Helical" evidence="1">
    <location>
        <begin position="558"/>
        <end position="575"/>
    </location>
</feature>
<feature type="transmembrane region" description="Helical" evidence="1">
    <location>
        <begin position="503"/>
        <end position="522"/>
    </location>
</feature>
<feature type="transmembrane region" description="Helical" evidence="1">
    <location>
        <begin position="762"/>
        <end position="785"/>
    </location>
</feature>